<dbReference type="CDD" id="cd04301">
    <property type="entry name" value="NAT_SF"/>
    <property type="match status" value="1"/>
</dbReference>
<dbReference type="InterPro" id="IPR000182">
    <property type="entry name" value="GNAT_dom"/>
</dbReference>
<dbReference type="Gene3D" id="3.40.630.30">
    <property type="match status" value="1"/>
</dbReference>
<evidence type="ECO:0000259" key="1">
    <source>
        <dbReference type="PROSITE" id="PS51186"/>
    </source>
</evidence>
<organism evidence="3 4">
    <name type="scientific">Exiguobacterium aestuarii</name>
    <dbReference type="NCBI Taxonomy" id="273527"/>
    <lineage>
        <taxon>Bacteria</taxon>
        <taxon>Bacillati</taxon>
        <taxon>Bacillota</taxon>
        <taxon>Bacilli</taxon>
        <taxon>Bacillales</taxon>
        <taxon>Bacillales Family XII. Incertae Sedis</taxon>
        <taxon>Exiguobacterium</taxon>
    </lineage>
</organism>
<dbReference type="PROSITE" id="PS51186">
    <property type="entry name" value="GNAT"/>
    <property type="match status" value="1"/>
</dbReference>
<dbReference type="RefSeq" id="WP_214786713.1">
    <property type="nucleotide sequence ID" value="NZ_JANIEL010000113.1"/>
</dbReference>
<dbReference type="PANTHER" id="PTHR31435">
    <property type="entry name" value="PROTEIN NATD1"/>
    <property type="match status" value="1"/>
</dbReference>
<keyword evidence="4" id="KW-1185">Reference proteome</keyword>
<name>A0ABW2PKJ2_9BACL</name>
<evidence type="ECO:0000313" key="3">
    <source>
        <dbReference type="EMBL" id="MFC7389032.1"/>
    </source>
</evidence>
<dbReference type="InterPro" id="IPR031165">
    <property type="entry name" value="GNAT_YJDJ"/>
</dbReference>
<comment type="caution">
    <text evidence="3">The sequence shown here is derived from an EMBL/GenBank/DDBJ whole genome shotgun (WGS) entry which is preliminary data.</text>
</comment>
<gene>
    <name evidence="3" type="ORF">ACFQO8_02675</name>
</gene>
<protein>
    <submittedName>
        <fullName evidence="3">GNAT family N-acetyltransferase</fullName>
        <ecNumber evidence="3">2.3.1.-</ecNumber>
    </submittedName>
</protein>
<dbReference type="GO" id="GO:0016746">
    <property type="term" value="F:acyltransferase activity"/>
    <property type="evidence" value="ECO:0007669"/>
    <property type="project" value="UniProtKB-KW"/>
</dbReference>
<feature type="domain" description="N-acetyltransferase" evidence="2">
    <location>
        <begin position="2"/>
        <end position="89"/>
    </location>
</feature>
<keyword evidence="3" id="KW-0012">Acyltransferase</keyword>
<keyword evidence="3" id="KW-0808">Transferase</keyword>
<dbReference type="InterPro" id="IPR016181">
    <property type="entry name" value="Acyl_CoA_acyltransferase"/>
</dbReference>
<proteinExistence type="predicted"/>
<evidence type="ECO:0000259" key="2">
    <source>
        <dbReference type="PROSITE" id="PS51729"/>
    </source>
</evidence>
<accession>A0ABW2PKJ2</accession>
<dbReference type="PANTHER" id="PTHR31435:SF10">
    <property type="entry name" value="BSR4717 PROTEIN"/>
    <property type="match status" value="1"/>
</dbReference>
<dbReference type="PROSITE" id="PS51729">
    <property type="entry name" value="GNAT_YJDJ"/>
    <property type="match status" value="1"/>
</dbReference>
<dbReference type="EC" id="2.3.1.-" evidence="3"/>
<dbReference type="SUPFAM" id="SSF55729">
    <property type="entry name" value="Acyl-CoA N-acyltransferases (Nat)"/>
    <property type="match status" value="1"/>
</dbReference>
<dbReference type="InterPro" id="IPR045057">
    <property type="entry name" value="Gcn5-rel_NAT"/>
</dbReference>
<dbReference type="EMBL" id="JBHTCE010000001">
    <property type="protein sequence ID" value="MFC7389032.1"/>
    <property type="molecule type" value="Genomic_DNA"/>
</dbReference>
<sequence>MEIKQKENTFYVGDEAKPSAELHYVPTGPDKLIVDHTYVSDDLRGQGIGEKLVVAVVDHARAEGKTIIPLCPFTKNQFDRHPEYHDVLAT</sequence>
<reference evidence="4" key="1">
    <citation type="journal article" date="2019" name="Int. J. Syst. Evol. Microbiol.">
        <title>The Global Catalogue of Microorganisms (GCM) 10K type strain sequencing project: providing services to taxonomists for standard genome sequencing and annotation.</title>
        <authorList>
            <consortium name="The Broad Institute Genomics Platform"/>
            <consortium name="The Broad Institute Genome Sequencing Center for Infectious Disease"/>
            <person name="Wu L."/>
            <person name="Ma J."/>
        </authorList>
    </citation>
    <scope>NUCLEOTIDE SEQUENCE [LARGE SCALE GENOMIC DNA]</scope>
    <source>
        <strain evidence="4">CCUG 55590</strain>
    </source>
</reference>
<dbReference type="Proteomes" id="UP001596439">
    <property type="component" value="Unassembled WGS sequence"/>
</dbReference>
<evidence type="ECO:0000313" key="4">
    <source>
        <dbReference type="Proteomes" id="UP001596439"/>
    </source>
</evidence>
<dbReference type="Pfam" id="PF14542">
    <property type="entry name" value="Acetyltransf_CG"/>
    <property type="match status" value="1"/>
</dbReference>
<feature type="domain" description="N-acetyltransferase" evidence="1">
    <location>
        <begin position="1"/>
        <end position="90"/>
    </location>
</feature>